<name>A0A078AT12_STYLE</name>
<evidence type="ECO:0000313" key="5">
    <source>
        <dbReference type="Proteomes" id="UP000039865"/>
    </source>
</evidence>
<evidence type="ECO:0000256" key="2">
    <source>
        <dbReference type="SAM" id="MobiDB-lite"/>
    </source>
</evidence>
<evidence type="ECO:0000256" key="1">
    <source>
        <dbReference type="SAM" id="Coils"/>
    </source>
</evidence>
<feature type="coiled-coil region" evidence="1">
    <location>
        <begin position="153"/>
        <end position="275"/>
    </location>
</feature>
<evidence type="ECO:0000313" key="4">
    <source>
        <dbReference type="EMBL" id="CDW83998.1"/>
    </source>
</evidence>
<reference evidence="4 5" key="1">
    <citation type="submission" date="2014-06" db="EMBL/GenBank/DDBJ databases">
        <authorList>
            <person name="Swart Estienne"/>
        </authorList>
    </citation>
    <scope>NUCLEOTIDE SEQUENCE [LARGE SCALE GENOMIC DNA]</scope>
    <source>
        <strain evidence="4 5">130c</strain>
    </source>
</reference>
<keyword evidence="5" id="KW-1185">Reference proteome</keyword>
<dbReference type="InParanoid" id="A0A078AT12"/>
<dbReference type="EMBL" id="CCKQ01012380">
    <property type="protein sequence ID" value="CDW83998.1"/>
    <property type="molecule type" value="Genomic_DNA"/>
</dbReference>
<accession>A0A078AT12</accession>
<dbReference type="InterPro" id="IPR019448">
    <property type="entry name" value="NT-C2"/>
</dbReference>
<feature type="region of interest" description="Disordered" evidence="2">
    <location>
        <begin position="121"/>
        <end position="145"/>
    </location>
</feature>
<evidence type="ECO:0000259" key="3">
    <source>
        <dbReference type="Pfam" id="PF10358"/>
    </source>
</evidence>
<gene>
    <name evidence="4" type="primary">Contig13398.g14302</name>
    <name evidence="4" type="ORF">STYLEM_13053</name>
</gene>
<dbReference type="Gene3D" id="1.10.287.1490">
    <property type="match status" value="1"/>
</dbReference>
<dbReference type="Pfam" id="PF10358">
    <property type="entry name" value="NT-C2"/>
    <property type="match status" value="1"/>
</dbReference>
<organism evidence="4 5">
    <name type="scientific">Stylonychia lemnae</name>
    <name type="common">Ciliate</name>
    <dbReference type="NCBI Taxonomy" id="5949"/>
    <lineage>
        <taxon>Eukaryota</taxon>
        <taxon>Sar</taxon>
        <taxon>Alveolata</taxon>
        <taxon>Ciliophora</taxon>
        <taxon>Intramacronucleata</taxon>
        <taxon>Spirotrichea</taxon>
        <taxon>Stichotrichia</taxon>
        <taxon>Sporadotrichida</taxon>
        <taxon>Oxytrichidae</taxon>
        <taxon>Stylonychinae</taxon>
        <taxon>Stylonychia</taxon>
    </lineage>
</organism>
<keyword evidence="1" id="KW-0175">Coiled coil</keyword>
<protein>
    <recommendedName>
        <fullName evidence="3">C2 NT-type domain-containing protein</fullName>
    </recommendedName>
</protein>
<feature type="domain" description="C2 NT-type" evidence="3">
    <location>
        <begin position="11"/>
        <end position="126"/>
    </location>
</feature>
<proteinExistence type="predicted"/>
<dbReference type="Proteomes" id="UP000039865">
    <property type="component" value="Unassembled WGS sequence"/>
</dbReference>
<feature type="compositionally biased region" description="Polar residues" evidence="2">
    <location>
        <begin position="130"/>
        <end position="139"/>
    </location>
</feature>
<sequence length="328" mass="37688">MVEGGPTQKTFNLDLHIKQLCIKVTEPTVITITWQRGGYFSQKAQYSKKIYTNRNNRSQKSKHQDKQSSFTINGNTGKGLLGEADLNLSDYQENEFRYMKLPLRNCSDPDAYLEVGLKATQAREKKTDTPKASQSASGQKDNEASKEQMIQILDDMDKERKLQKKNKQEYDEKIRGLNEKINNLQTTLENTKTDLTHLQKQQKGLSQEKEVMSKDIDILKLKIGQKEDAVHEKEKDIKDQQVKLKNIQGDYDKIHNEIEAQKNVKDQEVKDLQAKIDQTFLDFKKLYDFDKFDTDYLGCINTLFANTAAPSSTIAAPTTIPRRESVKK</sequence>
<dbReference type="AlphaFoldDB" id="A0A078AT12"/>
<feature type="region of interest" description="Disordered" evidence="2">
    <location>
        <begin position="52"/>
        <end position="76"/>
    </location>
</feature>